<dbReference type="Pfam" id="PF13490">
    <property type="entry name" value="zf-HC2"/>
    <property type="match status" value="1"/>
</dbReference>
<proteinExistence type="predicted"/>
<evidence type="ECO:0000313" key="3">
    <source>
        <dbReference type="Proteomes" id="UP000679722"/>
    </source>
</evidence>
<dbReference type="RefSeq" id="WP_211536714.1">
    <property type="nucleotide sequence ID" value="NZ_JAGSSV010000012.1"/>
</dbReference>
<dbReference type="EMBL" id="JAGSSV010000012">
    <property type="protein sequence ID" value="MBR7889389.1"/>
    <property type="molecule type" value="Genomic_DNA"/>
</dbReference>
<dbReference type="Proteomes" id="UP000679722">
    <property type="component" value="Unassembled WGS sequence"/>
</dbReference>
<protein>
    <submittedName>
        <fullName evidence="2">Zf-HC2 domain-containing protein</fullName>
    </submittedName>
</protein>
<reference evidence="2 3" key="1">
    <citation type="submission" date="2021-04" db="EMBL/GenBank/DDBJ databases">
        <authorList>
            <person name="Sun C."/>
        </authorList>
    </citation>
    <scope>NUCLEOTIDE SEQUENCE [LARGE SCALE GENOMIC DNA]</scope>
    <source>
        <strain evidence="2 3">A79</strain>
    </source>
</reference>
<sequence length="65" mass="7440">MMNCKQAAQMLSEKLDRPLSAKEKMALTLHTTMCPPCRLFGKQMGSLRDLSKAYTKPKDQHEEKN</sequence>
<organism evidence="2 3">
    <name type="scientific">Marinomonas vulgaris</name>
    <dbReference type="NCBI Taxonomy" id="2823372"/>
    <lineage>
        <taxon>Bacteria</taxon>
        <taxon>Pseudomonadati</taxon>
        <taxon>Pseudomonadota</taxon>
        <taxon>Gammaproteobacteria</taxon>
        <taxon>Oceanospirillales</taxon>
        <taxon>Oceanospirillaceae</taxon>
        <taxon>Marinomonas</taxon>
    </lineage>
</organism>
<reference evidence="3" key="2">
    <citation type="submission" date="2023-07" db="EMBL/GenBank/DDBJ databases">
        <title>Marinomonas vulgaris A79, complete genome.</title>
        <authorList>
            <person name="Ying J.-J."/>
        </authorList>
    </citation>
    <scope>NUCLEOTIDE SEQUENCE [LARGE SCALE GENOMIC DNA]</scope>
    <source>
        <strain evidence="3">A79</strain>
    </source>
</reference>
<comment type="caution">
    <text evidence="2">The sequence shown here is derived from an EMBL/GenBank/DDBJ whole genome shotgun (WGS) entry which is preliminary data.</text>
</comment>
<dbReference type="InterPro" id="IPR027383">
    <property type="entry name" value="Znf_put"/>
</dbReference>
<gene>
    <name evidence="2" type="ORF">J9B83_10600</name>
</gene>
<evidence type="ECO:0000313" key="2">
    <source>
        <dbReference type="EMBL" id="MBR7889389.1"/>
    </source>
</evidence>
<accession>A0ABS5HEM0</accession>
<evidence type="ECO:0000259" key="1">
    <source>
        <dbReference type="Pfam" id="PF13490"/>
    </source>
</evidence>
<feature type="domain" description="Putative zinc-finger" evidence="1">
    <location>
        <begin position="4"/>
        <end position="38"/>
    </location>
</feature>
<keyword evidence="3" id="KW-1185">Reference proteome</keyword>
<name>A0ABS5HEM0_9GAMM</name>